<dbReference type="STRING" id="1544798.LH29_10990"/>
<sequence>MYQPKNKIPQLRREVVLKNIKPFTKAHIASRFSEAQNMLVFDLLEKLLDREPTARDYDNIERVQSFKHDGEDVYYCGVKIGKLVIGGDKNMFLSLLKRKDIYAYFISDNGLEDSF</sequence>
<evidence type="ECO:0000313" key="2">
    <source>
        <dbReference type="Proteomes" id="UP000032544"/>
    </source>
</evidence>
<accession>A0A0D8JA56</accession>
<dbReference type="EMBL" id="JRHC01000002">
    <property type="protein sequence ID" value="KJF43629.1"/>
    <property type="molecule type" value="Genomic_DNA"/>
</dbReference>
<reference evidence="1 2" key="1">
    <citation type="submission" date="2014-09" db="EMBL/GenBank/DDBJ databases">
        <title>Draft Genome Sequence of Draconibacterium sp. JN14CK-3.</title>
        <authorList>
            <person name="Dong C."/>
            <person name="Lai Q."/>
            <person name="Shao Z."/>
        </authorList>
    </citation>
    <scope>NUCLEOTIDE SEQUENCE [LARGE SCALE GENOMIC DNA]</scope>
    <source>
        <strain evidence="1 2">JN14CK-3</strain>
    </source>
</reference>
<dbReference type="Proteomes" id="UP000032544">
    <property type="component" value="Unassembled WGS sequence"/>
</dbReference>
<proteinExistence type="predicted"/>
<gene>
    <name evidence="1" type="ORF">LH29_10990</name>
</gene>
<dbReference type="AlphaFoldDB" id="A0A0D8JA56"/>
<protein>
    <submittedName>
        <fullName evidence="1">Uncharacterized protein</fullName>
    </submittedName>
</protein>
<name>A0A0D8JA56_9BACT</name>
<evidence type="ECO:0000313" key="1">
    <source>
        <dbReference type="EMBL" id="KJF43629.1"/>
    </source>
</evidence>
<organism evidence="1 2">
    <name type="scientific">Draconibacterium sediminis</name>
    <dbReference type="NCBI Taxonomy" id="1544798"/>
    <lineage>
        <taxon>Bacteria</taxon>
        <taxon>Pseudomonadati</taxon>
        <taxon>Bacteroidota</taxon>
        <taxon>Bacteroidia</taxon>
        <taxon>Marinilabiliales</taxon>
        <taxon>Prolixibacteraceae</taxon>
        <taxon>Draconibacterium</taxon>
    </lineage>
</organism>
<comment type="caution">
    <text evidence="1">The sequence shown here is derived from an EMBL/GenBank/DDBJ whole genome shotgun (WGS) entry which is preliminary data.</text>
</comment>
<keyword evidence="2" id="KW-1185">Reference proteome</keyword>
<dbReference type="RefSeq" id="WP_045029382.1">
    <property type="nucleotide sequence ID" value="NZ_JRHC01000002.1"/>
</dbReference>